<evidence type="ECO:0000256" key="2">
    <source>
        <dbReference type="SAM" id="MobiDB-lite"/>
    </source>
</evidence>
<name>A0A2G8KIY9_STIJA</name>
<evidence type="ECO:0000313" key="4">
    <source>
        <dbReference type="Proteomes" id="UP000230750"/>
    </source>
</evidence>
<dbReference type="Gene3D" id="3.20.80.10">
    <property type="entry name" value="Regulatory factor, effector binding domain"/>
    <property type="match status" value="1"/>
</dbReference>
<comment type="similarity">
    <text evidence="1">Belongs to the HEBP family.</text>
</comment>
<keyword evidence="4" id="KW-1185">Reference proteome</keyword>
<dbReference type="PANTHER" id="PTHR11220:SF1">
    <property type="entry name" value="HEME-BINDING PROTEIN 2"/>
    <property type="match status" value="1"/>
</dbReference>
<reference evidence="3 4" key="1">
    <citation type="journal article" date="2017" name="PLoS Biol.">
        <title>The sea cucumber genome provides insights into morphological evolution and visceral regeneration.</title>
        <authorList>
            <person name="Zhang X."/>
            <person name="Sun L."/>
            <person name="Yuan J."/>
            <person name="Sun Y."/>
            <person name="Gao Y."/>
            <person name="Zhang L."/>
            <person name="Li S."/>
            <person name="Dai H."/>
            <person name="Hamel J.F."/>
            <person name="Liu C."/>
            <person name="Yu Y."/>
            <person name="Liu S."/>
            <person name="Lin W."/>
            <person name="Guo K."/>
            <person name="Jin S."/>
            <person name="Xu P."/>
            <person name="Storey K.B."/>
            <person name="Huan P."/>
            <person name="Zhang T."/>
            <person name="Zhou Y."/>
            <person name="Zhang J."/>
            <person name="Lin C."/>
            <person name="Li X."/>
            <person name="Xing L."/>
            <person name="Huo D."/>
            <person name="Sun M."/>
            <person name="Wang L."/>
            <person name="Mercier A."/>
            <person name="Li F."/>
            <person name="Yang H."/>
            <person name="Xiang J."/>
        </authorList>
    </citation>
    <scope>NUCLEOTIDE SEQUENCE [LARGE SCALE GENOMIC DNA]</scope>
    <source>
        <strain evidence="3">Shaxun</strain>
        <tissue evidence="3">Muscle</tissue>
    </source>
</reference>
<proteinExistence type="inferred from homology"/>
<organism evidence="3 4">
    <name type="scientific">Stichopus japonicus</name>
    <name type="common">Sea cucumber</name>
    <dbReference type="NCBI Taxonomy" id="307972"/>
    <lineage>
        <taxon>Eukaryota</taxon>
        <taxon>Metazoa</taxon>
        <taxon>Echinodermata</taxon>
        <taxon>Eleutherozoa</taxon>
        <taxon>Echinozoa</taxon>
        <taxon>Holothuroidea</taxon>
        <taxon>Aspidochirotacea</taxon>
        <taxon>Aspidochirotida</taxon>
        <taxon>Stichopodidae</taxon>
        <taxon>Apostichopus</taxon>
    </lineage>
</organism>
<protein>
    <submittedName>
        <fullName evidence="3">Putative heme-binding protein 2-like</fullName>
    </submittedName>
</protein>
<dbReference type="InterPro" id="IPR011256">
    <property type="entry name" value="Reg_factor_effector_dom_sf"/>
</dbReference>
<dbReference type="AlphaFoldDB" id="A0A2G8KIY9"/>
<dbReference type="SUPFAM" id="SSF55136">
    <property type="entry name" value="Probable bacterial effector-binding domain"/>
    <property type="match status" value="1"/>
</dbReference>
<dbReference type="Proteomes" id="UP000230750">
    <property type="component" value="Unassembled WGS sequence"/>
</dbReference>
<evidence type="ECO:0000313" key="3">
    <source>
        <dbReference type="EMBL" id="PIK47963.1"/>
    </source>
</evidence>
<evidence type="ECO:0000256" key="1">
    <source>
        <dbReference type="ARBA" id="ARBA00009817"/>
    </source>
</evidence>
<dbReference type="PANTHER" id="PTHR11220">
    <property type="entry name" value="HEME-BINDING PROTEIN-RELATED"/>
    <property type="match status" value="1"/>
</dbReference>
<accession>A0A2G8KIY9</accession>
<feature type="region of interest" description="Disordered" evidence="2">
    <location>
        <begin position="1"/>
        <end position="21"/>
    </location>
</feature>
<comment type="caution">
    <text evidence="3">The sequence shown here is derived from an EMBL/GenBank/DDBJ whole genome shotgun (WGS) entry which is preliminary data.</text>
</comment>
<dbReference type="OrthoDB" id="6424451at2759"/>
<gene>
    <name evidence="3" type="ORF">BSL78_15171</name>
</gene>
<dbReference type="Pfam" id="PF04832">
    <property type="entry name" value="SOUL"/>
    <property type="match status" value="1"/>
</dbReference>
<dbReference type="EMBL" id="MRZV01000547">
    <property type="protein sequence ID" value="PIK47963.1"/>
    <property type="molecule type" value="Genomic_DNA"/>
</dbReference>
<dbReference type="GO" id="GO:0020037">
    <property type="term" value="F:heme binding"/>
    <property type="evidence" value="ECO:0007669"/>
    <property type="project" value="TreeGrafter"/>
</dbReference>
<dbReference type="InterPro" id="IPR006917">
    <property type="entry name" value="SOUL_heme-bd"/>
</dbReference>
<sequence length="434" mass="50028">MTEFDNISFPDPNENNTMLGSPGEAADMAKDFVNYDSDSGSLPNYFKNTRYSVVCASPSGYEVRKYESTLWINVIVNTSSYDFAGMIAFKRLFEYAQGKNSLGIQIPMTLPLRKQIKSVNERIAPVSLLRDEGFRVSIYLPDEYIHNLPEPLDDDLFLEYSDLFAYAFNFSGWAYGLNVYQKYFECHNVLAENNEPVEEGKFYMQMYDSPWVINAAERHNELLIPVSCSHGGFHSCNGQQTEQRQIEALVKIKTISTRREVSLQLLQRGVFVTQSSDLNLNMTEMIYGSYPGCFSRIHPLIQTSYMTHSAPYFLKLMPRESSSTTDCNTCFKSLYYIPEVIYDSYVQPNIIREAPTVVDSVNPTLYFVMKFPKLPKLSREDILDSYDRMQSILQSRGYCFSQDEVLVGYRRDQQWLNDLEMFIPADLHCSDSQY</sequence>